<name>A0A098EPG3_9BACL</name>
<dbReference type="Pfam" id="PF02737">
    <property type="entry name" value="3HCDH_N"/>
    <property type="match status" value="1"/>
</dbReference>
<dbReference type="OrthoDB" id="9771883at2"/>
<organism evidence="7 8">
    <name type="scientific">Planococcus massiliensis</name>
    <dbReference type="NCBI Taxonomy" id="1499687"/>
    <lineage>
        <taxon>Bacteria</taxon>
        <taxon>Bacillati</taxon>
        <taxon>Bacillota</taxon>
        <taxon>Bacilli</taxon>
        <taxon>Bacillales</taxon>
        <taxon>Caryophanaceae</taxon>
        <taxon>Planococcus</taxon>
    </lineage>
</organism>
<dbReference type="Proteomes" id="UP000043699">
    <property type="component" value="Unassembled WGS sequence"/>
</dbReference>
<dbReference type="InterPro" id="IPR006176">
    <property type="entry name" value="3-OHacyl-CoA_DH_NAD-bd"/>
</dbReference>
<dbReference type="EMBL" id="CCXS01000001">
    <property type="protein sequence ID" value="CEG24164.1"/>
    <property type="molecule type" value="Genomic_DNA"/>
</dbReference>
<sequence length="295" mass="32428">MENLTVNKICVVGAGQMGHQIAMLCALGGYQTALQDVKDEALSKAKSSLEMLMGQWVRKGKITEQQKAEAFGRLSFTADLEKAASDADYIIEAAVEKLEVKREIFKQLDAIAPKHAILASNSSTIVNSLIAEATARPEKVCNMHFFFPPLVMDCVEVVMSEKTSEETAQTAMEVCKKIGRTGVLLRKEISGFVANRILGALQKEAMHLYEAGIADFKEIDLVIKKALRHPIGPFELMDLSGLDVAYYVMQQQYAESGNPEDKPPAFIEEKVKAGELGRKTGKGFYDYGEKGVETP</sequence>
<evidence type="ECO:0000256" key="2">
    <source>
        <dbReference type="ARBA" id="ARBA00009463"/>
    </source>
</evidence>
<gene>
    <name evidence="7" type="primary">mmgB_5</name>
    <name evidence="7" type="ORF">BN1080_03184</name>
</gene>
<dbReference type="InterPro" id="IPR013328">
    <property type="entry name" value="6PGD_dom2"/>
</dbReference>
<dbReference type="PANTHER" id="PTHR48075">
    <property type="entry name" value="3-HYDROXYACYL-COA DEHYDROGENASE FAMILY PROTEIN"/>
    <property type="match status" value="1"/>
</dbReference>
<evidence type="ECO:0000259" key="5">
    <source>
        <dbReference type="Pfam" id="PF00725"/>
    </source>
</evidence>
<keyword evidence="3" id="KW-0560">Oxidoreductase</keyword>
<dbReference type="InterPro" id="IPR036291">
    <property type="entry name" value="NAD(P)-bd_dom_sf"/>
</dbReference>
<comment type="pathway">
    <text evidence="1">Lipid metabolism; butanoate metabolism.</text>
</comment>
<dbReference type="FunFam" id="3.40.50.720:FF:000009">
    <property type="entry name" value="Fatty oxidation complex, alpha subunit"/>
    <property type="match status" value="1"/>
</dbReference>
<evidence type="ECO:0000313" key="8">
    <source>
        <dbReference type="Proteomes" id="UP000043699"/>
    </source>
</evidence>
<feature type="domain" description="3-hydroxyacyl-CoA dehydrogenase C-terminal" evidence="5">
    <location>
        <begin position="191"/>
        <end position="287"/>
    </location>
</feature>
<dbReference type="GO" id="GO:0070403">
    <property type="term" value="F:NAD+ binding"/>
    <property type="evidence" value="ECO:0007669"/>
    <property type="project" value="InterPro"/>
</dbReference>
<dbReference type="RefSeq" id="WP_110925668.1">
    <property type="nucleotide sequence ID" value="NZ_CCXS01000001.1"/>
</dbReference>
<dbReference type="InterPro" id="IPR008927">
    <property type="entry name" value="6-PGluconate_DH-like_C_sf"/>
</dbReference>
<evidence type="ECO:0000313" key="7">
    <source>
        <dbReference type="EMBL" id="CEG24164.1"/>
    </source>
</evidence>
<accession>A0A098EPG3</accession>
<dbReference type="GO" id="GO:0016616">
    <property type="term" value="F:oxidoreductase activity, acting on the CH-OH group of donors, NAD or NADP as acceptor"/>
    <property type="evidence" value="ECO:0007669"/>
    <property type="project" value="InterPro"/>
</dbReference>
<dbReference type="STRING" id="1499687.BN1080_03184"/>
<evidence type="ECO:0000256" key="1">
    <source>
        <dbReference type="ARBA" id="ARBA00005086"/>
    </source>
</evidence>
<dbReference type="SUPFAM" id="SSF48179">
    <property type="entry name" value="6-phosphogluconate dehydrogenase C-terminal domain-like"/>
    <property type="match status" value="1"/>
</dbReference>
<dbReference type="Gene3D" id="1.10.1040.10">
    <property type="entry name" value="N-(1-d-carboxylethyl)-l-norvaline Dehydrogenase, domain 2"/>
    <property type="match status" value="1"/>
</dbReference>
<dbReference type="SUPFAM" id="SSF51735">
    <property type="entry name" value="NAD(P)-binding Rossmann-fold domains"/>
    <property type="match status" value="1"/>
</dbReference>
<comment type="similarity">
    <text evidence="2">Belongs to the 3-hydroxyacyl-CoA dehydrogenase family.</text>
</comment>
<dbReference type="InterPro" id="IPR022694">
    <property type="entry name" value="3-OHacyl-CoA_DH"/>
</dbReference>
<proteinExistence type="inferred from homology"/>
<dbReference type="Gene3D" id="3.40.50.720">
    <property type="entry name" value="NAD(P)-binding Rossmann-like Domain"/>
    <property type="match status" value="1"/>
</dbReference>
<dbReference type="GO" id="GO:0006631">
    <property type="term" value="P:fatty acid metabolic process"/>
    <property type="evidence" value="ECO:0007669"/>
    <property type="project" value="InterPro"/>
</dbReference>
<dbReference type="InterPro" id="IPR006108">
    <property type="entry name" value="3HC_DH_C"/>
</dbReference>
<protein>
    <submittedName>
        <fullName evidence="7">Putative 3-hydroxybutyryl-CoA dehydrogenase</fullName>
    </submittedName>
</protein>
<evidence type="ECO:0000256" key="4">
    <source>
        <dbReference type="PIRSR" id="PIRSR000105-1"/>
    </source>
</evidence>
<evidence type="ECO:0000256" key="3">
    <source>
        <dbReference type="ARBA" id="ARBA00023002"/>
    </source>
</evidence>
<keyword evidence="8" id="KW-1185">Reference proteome</keyword>
<dbReference type="AlphaFoldDB" id="A0A098EPG3"/>
<feature type="site" description="Important for catalytic activity" evidence="4">
    <location>
        <position position="144"/>
    </location>
</feature>
<evidence type="ECO:0000259" key="6">
    <source>
        <dbReference type="Pfam" id="PF02737"/>
    </source>
</evidence>
<reference evidence="7 8" key="1">
    <citation type="submission" date="2014-09" db="EMBL/GenBank/DDBJ databases">
        <authorList>
            <person name="Urmite Genomes Urmite Genomes"/>
        </authorList>
    </citation>
    <scope>NUCLEOTIDE SEQUENCE [LARGE SCALE GENOMIC DNA]</scope>
    <source>
        <strain evidence="7 8">ES2</strain>
    </source>
</reference>
<feature type="domain" description="3-hydroxyacyl-CoA dehydrogenase NAD binding" evidence="6">
    <location>
        <begin position="8"/>
        <end position="187"/>
    </location>
</feature>
<dbReference type="PANTHER" id="PTHR48075:SF5">
    <property type="entry name" value="3-HYDROXYBUTYRYL-COA DEHYDROGENASE"/>
    <property type="match status" value="1"/>
</dbReference>
<dbReference type="PIRSF" id="PIRSF000105">
    <property type="entry name" value="HCDH"/>
    <property type="match status" value="1"/>
</dbReference>
<dbReference type="Pfam" id="PF00725">
    <property type="entry name" value="3HCDH"/>
    <property type="match status" value="1"/>
</dbReference>